<dbReference type="EMBL" id="JABEQM010000005">
    <property type="protein sequence ID" value="MBB2201599.1"/>
    <property type="molecule type" value="Genomic_DNA"/>
</dbReference>
<evidence type="ECO:0000313" key="2">
    <source>
        <dbReference type="EMBL" id="MBB2201599.1"/>
    </source>
</evidence>
<proteinExistence type="predicted"/>
<feature type="signal peptide" evidence="1">
    <location>
        <begin position="1"/>
        <end position="20"/>
    </location>
</feature>
<dbReference type="RefSeq" id="WP_182957381.1">
    <property type="nucleotide sequence ID" value="NZ_JABEQM010000005.1"/>
</dbReference>
<gene>
    <name evidence="2" type="ORF">HLH28_08420</name>
</gene>
<name>A0A7W4K734_9PROT</name>
<evidence type="ECO:0000256" key="1">
    <source>
        <dbReference type="SAM" id="SignalP"/>
    </source>
</evidence>
<keyword evidence="3" id="KW-1185">Reference proteome</keyword>
<comment type="caution">
    <text evidence="2">The sequence shown here is derived from an EMBL/GenBank/DDBJ whole genome shotgun (WGS) entry which is preliminary data.</text>
</comment>
<accession>A0A7W4K734</accession>
<sequence length="147" mass="15931">MRILLTGLVAPLFAISAALATPTKPLPSLQGSITTPFGVKVFQDRHVNHGMISVHASFSGRMDSTLQRVFVDSGPNIFKFENQDFEYNVALWAESSLSGIHLFACAKSNDASTCSDIPLKAHDATHAVLSNPVNGHLLWLDINEVSK</sequence>
<keyword evidence="1" id="KW-0732">Signal</keyword>
<reference evidence="2 3" key="1">
    <citation type="submission" date="2020-04" db="EMBL/GenBank/DDBJ databases">
        <title>Description of novel Gluconacetobacter.</title>
        <authorList>
            <person name="Sombolestani A."/>
        </authorList>
    </citation>
    <scope>NUCLEOTIDE SEQUENCE [LARGE SCALE GENOMIC DNA]</scope>
    <source>
        <strain evidence="2 3">LMG 27802</strain>
    </source>
</reference>
<organism evidence="2 3">
    <name type="scientific">Gluconacetobacter tumulisoli</name>
    <dbReference type="NCBI Taxonomy" id="1286189"/>
    <lineage>
        <taxon>Bacteria</taxon>
        <taxon>Pseudomonadati</taxon>
        <taxon>Pseudomonadota</taxon>
        <taxon>Alphaproteobacteria</taxon>
        <taxon>Acetobacterales</taxon>
        <taxon>Acetobacteraceae</taxon>
        <taxon>Gluconacetobacter</taxon>
    </lineage>
</organism>
<evidence type="ECO:0000313" key="3">
    <source>
        <dbReference type="Proteomes" id="UP000578030"/>
    </source>
</evidence>
<protein>
    <submittedName>
        <fullName evidence="2">Uncharacterized protein</fullName>
    </submittedName>
</protein>
<feature type="chain" id="PRO_5031177843" evidence="1">
    <location>
        <begin position="21"/>
        <end position="147"/>
    </location>
</feature>
<dbReference type="Proteomes" id="UP000578030">
    <property type="component" value="Unassembled WGS sequence"/>
</dbReference>
<dbReference type="AlphaFoldDB" id="A0A7W4K734"/>